<feature type="domain" description="Tify" evidence="1">
    <location>
        <begin position="79"/>
        <end position="113"/>
    </location>
</feature>
<dbReference type="Proteomes" id="UP000515123">
    <property type="component" value="Linkage group 5"/>
</dbReference>
<dbReference type="InterPro" id="IPR010399">
    <property type="entry name" value="Tify_dom"/>
</dbReference>
<keyword evidence="2" id="KW-1185">Reference proteome</keyword>
<organism evidence="2 3">
    <name type="scientific">Ananas comosus</name>
    <name type="common">Pineapple</name>
    <name type="synonym">Ananas ananas</name>
    <dbReference type="NCBI Taxonomy" id="4615"/>
    <lineage>
        <taxon>Eukaryota</taxon>
        <taxon>Viridiplantae</taxon>
        <taxon>Streptophyta</taxon>
        <taxon>Embryophyta</taxon>
        <taxon>Tracheophyta</taxon>
        <taxon>Spermatophyta</taxon>
        <taxon>Magnoliopsida</taxon>
        <taxon>Liliopsida</taxon>
        <taxon>Poales</taxon>
        <taxon>Bromeliaceae</taxon>
        <taxon>Bromelioideae</taxon>
        <taxon>Ananas</taxon>
    </lineage>
</organism>
<reference evidence="2" key="1">
    <citation type="journal article" date="2015" name="Nat. Genet.">
        <title>The pineapple genome and the evolution of CAM photosynthesis.</title>
        <authorList>
            <person name="Ming R."/>
            <person name="VanBuren R."/>
            <person name="Wai C.M."/>
            <person name="Tang H."/>
            <person name="Schatz M.C."/>
            <person name="Bowers J.E."/>
            <person name="Lyons E."/>
            <person name="Wang M.L."/>
            <person name="Chen J."/>
            <person name="Biggers E."/>
            <person name="Zhang J."/>
            <person name="Huang L."/>
            <person name="Zhang L."/>
            <person name="Miao W."/>
            <person name="Zhang J."/>
            <person name="Ye Z."/>
            <person name="Miao C."/>
            <person name="Lin Z."/>
            <person name="Wang H."/>
            <person name="Zhou H."/>
            <person name="Yim W.C."/>
            <person name="Priest H.D."/>
            <person name="Zheng C."/>
            <person name="Woodhouse M."/>
            <person name="Edger P.P."/>
            <person name="Guyot R."/>
            <person name="Guo H.B."/>
            <person name="Guo H."/>
            <person name="Zheng G."/>
            <person name="Singh R."/>
            <person name="Sharma A."/>
            <person name="Min X."/>
            <person name="Zheng Y."/>
            <person name="Lee H."/>
            <person name="Gurtowski J."/>
            <person name="Sedlazeck F.J."/>
            <person name="Harkess A."/>
            <person name="McKain M.R."/>
            <person name="Liao Z."/>
            <person name="Fang J."/>
            <person name="Liu J."/>
            <person name="Zhang X."/>
            <person name="Zhang Q."/>
            <person name="Hu W."/>
            <person name="Qin Y."/>
            <person name="Wang K."/>
            <person name="Chen L.Y."/>
            <person name="Shirley N."/>
            <person name="Lin Y.R."/>
            <person name="Liu L.Y."/>
            <person name="Hernandez A.G."/>
            <person name="Wright C.L."/>
            <person name="Bulone V."/>
            <person name="Tuskan G.A."/>
            <person name="Heath K."/>
            <person name="Zee F."/>
            <person name="Moore P.H."/>
            <person name="Sunkar R."/>
            <person name="Leebens-Mack J.H."/>
            <person name="Mockler T."/>
            <person name="Bennetzen J.L."/>
            <person name="Freeling M."/>
            <person name="Sankoff D."/>
            <person name="Paterson A.H."/>
            <person name="Zhu X."/>
            <person name="Yang X."/>
            <person name="Smith J.A."/>
            <person name="Cushman J.C."/>
            <person name="Paull R.E."/>
            <person name="Yu Q."/>
        </authorList>
    </citation>
    <scope>NUCLEOTIDE SEQUENCE [LARGE SCALE GENOMIC DNA]</scope>
    <source>
        <strain evidence="2">cv. F153</strain>
    </source>
</reference>
<evidence type="ECO:0000313" key="2">
    <source>
        <dbReference type="Proteomes" id="UP000515123"/>
    </source>
</evidence>
<dbReference type="AlphaFoldDB" id="A0A6P5F3R4"/>
<evidence type="ECO:0000259" key="1">
    <source>
        <dbReference type="PROSITE" id="PS51320"/>
    </source>
</evidence>
<sequence>MSKAAAVVELDLLGLHPRPPAAAAAGPPSSFRRNSSFREMQCAIARMDPAVVKSVIASGSPGSNAAATAISGARVEAGDDTATSPLTIFYNGTVGVFELTHDKAKNILRMAAEASNGGISEASEEKMVSGDNEGLNGVASENERRWLVRRAANREEEVAAAIPGEAQGKYPLVLMYQEERQRGGRSYIQHILWVDHLNNHVSLGKPC</sequence>
<proteinExistence type="predicted"/>
<dbReference type="GeneID" id="109710085"/>
<accession>A0A6P5F3R4</accession>
<dbReference type="RefSeq" id="XP_020088098.1">
    <property type="nucleotide sequence ID" value="XM_020232509.1"/>
</dbReference>
<dbReference type="SMART" id="SM00979">
    <property type="entry name" value="TIFY"/>
    <property type="match status" value="1"/>
</dbReference>
<reference evidence="3" key="2">
    <citation type="submission" date="2025-08" db="UniProtKB">
        <authorList>
            <consortium name="RefSeq"/>
        </authorList>
    </citation>
    <scope>IDENTIFICATION</scope>
    <source>
        <tissue evidence="3">Leaf</tissue>
    </source>
</reference>
<gene>
    <name evidence="3" type="primary">LOC109710085</name>
</gene>
<dbReference type="OrthoDB" id="1914366at2759"/>
<dbReference type="Pfam" id="PF06200">
    <property type="entry name" value="tify"/>
    <property type="match status" value="1"/>
</dbReference>
<name>A0A6P5F3R4_ANACO</name>
<evidence type="ECO:0000313" key="3">
    <source>
        <dbReference type="RefSeq" id="XP_020088098.1"/>
    </source>
</evidence>
<dbReference type="PROSITE" id="PS51320">
    <property type="entry name" value="TIFY"/>
    <property type="match status" value="1"/>
</dbReference>
<protein>
    <submittedName>
        <fullName evidence="3">Protein TIFY 9 isoform X1</fullName>
    </submittedName>
</protein>